<dbReference type="EMBL" id="BLLF01005726">
    <property type="protein sequence ID" value="GFH31561.1"/>
    <property type="molecule type" value="Genomic_DNA"/>
</dbReference>
<keyword evidence="3" id="KW-1185">Reference proteome</keyword>
<protein>
    <recommendedName>
        <fullName evidence="1">TmcB/TmcC TPR repeats domain-containing protein</fullName>
    </recommendedName>
</protein>
<dbReference type="InterPro" id="IPR052994">
    <property type="entry name" value="Tiny_macrocysts_regulators"/>
</dbReference>
<comment type="caution">
    <text evidence="2">The sequence shown here is derived from an EMBL/GenBank/DDBJ whole genome shotgun (WGS) entry which is preliminary data.</text>
</comment>
<accession>A0A6A0AGZ5</accession>
<gene>
    <name evidence="2" type="ORF">HaLaN_30628</name>
</gene>
<proteinExistence type="predicted"/>
<dbReference type="Pfam" id="PF25474">
    <property type="entry name" value="TPR_TmcB"/>
    <property type="match status" value="1"/>
</dbReference>
<dbReference type="PANTHER" id="PTHR31600:SF2">
    <property type="entry name" value="GAMETE ENRICHED GENE 10 PROTEIN-RELATED"/>
    <property type="match status" value="1"/>
</dbReference>
<dbReference type="InterPro" id="IPR057352">
    <property type="entry name" value="TPR_TmcB/C"/>
</dbReference>
<dbReference type="AlphaFoldDB" id="A0A6A0AGZ5"/>
<evidence type="ECO:0000313" key="2">
    <source>
        <dbReference type="EMBL" id="GFH31561.1"/>
    </source>
</evidence>
<evidence type="ECO:0000313" key="3">
    <source>
        <dbReference type="Proteomes" id="UP000485058"/>
    </source>
</evidence>
<feature type="domain" description="TmcB/TmcC TPR repeats" evidence="1">
    <location>
        <begin position="9"/>
        <end position="53"/>
    </location>
</feature>
<feature type="non-terminal residue" evidence="2">
    <location>
        <position position="96"/>
    </location>
</feature>
<reference evidence="2 3" key="1">
    <citation type="submission" date="2020-02" db="EMBL/GenBank/DDBJ databases">
        <title>Draft genome sequence of Haematococcus lacustris strain NIES-144.</title>
        <authorList>
            <person name="Morimoto D."/>
            <person name="Nakagawa S."/>
            <person name="Yoshida T."/>
            <person name="Sawayama S."/>
        </authorList>
    </citation>
    <scope>NUCLEOTIDE SEQUENCE [LARGE SCALE GENOMIC DNA]</scope>
    <source>
        <strain evidence="2 3">NIES-144</strain>
    </source>
</reference>
<dbReference type="PANTHER" id="PTHR31600">
    <property type="entry name" value="TINY MACROCYSTS PROTEIN B-RELATED"/>
    <property type="match status" value="1"/>
</dbReference>
<organism evidence="2 3">
    <name type="scientific">Haematococcus lacustris</name>
    <name type="common">Green alga</name>
    <name type="synonym">Haematococcus pluvialis</name>
    <dbReference type="NCBI Taxonomy" id="44745"/>
    <lineage>
        <taxon>Eukaryota</taxon>
        <taxon>Viridiplantae</taxon>
        <taxon>Chlorophyta</taxon>
        <taxon>core chlorophytes</taxon>
        <taxon>Chlorophyceae</taxon>
        <taxon>CS clade</taxon>
        <taxon>Chlamydomonadales</taxon>
        <taxon>Haematococcaceae</taxon>
        <taxon>Haematococcus</taxon>
    </lineage>
</organism>
<name>A0A6A0AGZ5_HAELA</name>
<dbReference type="Proteomes" id="UP000485058">
    <property type="component" value="Unassembled WGS sequence"/>
</dbReference>
<sequence>MASLATPVQVLSRHSSSVKVLQLYVKFLQGVRNDPWSAARWAAEAEKLQKMEEEANERAVFGNSTGVQNDGVKNLDDSKGVIIMGANCLIRVINDV</sequence>
<evidence type="ECO:0000259" key="1">
    <source>
        <dbReference type="Pfam" id="PF25474"/>
    </source>
</evidence>